<evidence type="ECO:0000313" key="4">
    <source>
        <dbReference type="Proteomes" id="UP000722989"/>
    </source>
</evidence>
<evidence type="ECO:0000259" key="2">
    <source>
        <dbReference type="Pfam" id="PF01593"/>
    </source>
</evidence>
<accession>A0ABX0Y8D9</accession>
<evidence type="ECO:0000256" key="1">
    <source>
        <dbReference type="SAM" id="MobiDB-lite"/>
    </source>
</evidence>
<organism evidence="3 4">
    <name type="scientific">Planosporangium thailandense</name>
    <dbReference type="NCBI Taxonomy" id="765197"/>
    <lineage>
        <taxon>Bacteria</taxon>
        <taxon>Bacillati</taxon>
        <taxon>Actinomycetota</taxon>
        <taxon>Actinomycetes</taxon>
        <taxon>Micromonosporales</taxon>
        <taxon>Micromonosporaceae</taxon>
        <taxon>Planosporangium</taxon>
    </lineage>
</organism>
<dbReference type="Gene3D" id="3.50.50.60">
    <property type="entry name" value="FAD/NAD(P)-binding domain"/>
    <property type="match status" value="1"/>
</dbReference>
<dbReference type="EMBL" id="JAATVY010000057">
    <property type="protein sequence ID" value="NJC74298.1"/>
    <property type="molecule type" value="Genomic_DNA"/>
</dbReference>
<proteinExistence type="predicted"/>
<reference evidence="3 4" key="1">
    <citation type="submission" date="2020-03" db="EMBL/GenBank/DDBJ databases">
        <title>WGS of the type strain of Planosporangium spp.</title>
        <authorList>
            <person name="Thawai C."/>
        </authorList>
    </citation>
    <scope>NUCLEOTIDE SEQUENCE [LARGE SCALE GENOMIC DNA]</scope>
    <source>
        <strain evidence="3 4">TBRC 5610</strain>
    </source>
</reference>
<dbReference type="PANTHER" id="PTHR42923">
    <property type="entry name" value="PROTOPORPHYRINOGEN OXIDASE"/>
    <property type="match status" value="1"/>
</dbReference>
<dbReference type="PANTHER" id="PTHR42923:SF43">
    <property type="entry name" value="AMINE OXIDASE"/>
    <property type="match status" value="1"/>
</dbReference>
<dbReference type="InterPro" id="IPR036188">
    <property type="entry name" value="FAD/NAD-bd_sf"/>
</dbReference>
<sequence length="553" mass="59993">MPRRRAGGGRAAAAEGTRADDSRRLNACNAGPATPRATVGRCRVMSVAGRRWMIVRSRSHRPRAAPRPARVAVIGGGIAGVSAALVLAERGMPVTLIERESRLGGRLAAWPHRLADGSTHMVGHGFHGFFRQYYTWRAILRRIDPELGFLRPLGRYPVLSRAWPTEDFANLPHLPLLNLAALVARSPSLRLRDLRDLDRAAAWALLSYERRRTYGEYDHVPAARFLDSLRLTDRARAMLFDVFAHSFFNREETMSAAEMIMMFHFYFLGNPEGLDLDAPTEDYATAIWQPLAARLDALGADIRLAEPVDRVEPAGDSWRVTLRGGAGVICRYAVLAADPSGVRTLGAASSGLARTAPRLATQLCELGVAAPYAVARLWTSRCCEPRRAAFNAVTREATLDSVTVCHEIEQQARRWAAHRGGGVLELHAYACEDGLDADTAAARMRAELAGLWPETASMAVLDQHARVERNAPAYGVGSDRTRPGVVTEAPGLYLAGDWVRLPFPSALMERAAASGVLAADQVLADAGAALEPIRCVRPRGVLALAGSRAGAKG</sequence>
<dbReference type="Pfam" id="PF01593">
    <property type="entry name" value="Amino_oxidase"/>
    <property type="match status" value="1"/>
</dbReference>
<protein>
    <submittedName>
        <fullName evidence="3">FAD-dependent oxidoreductase</fullName>
    </submittedName>
</protein>
<dbReference type="PRINTS" id="PR00368">
    <property type="entry name" value="FADPNR"/>
</dbReference>
<dbReference type="InterPro" id="IPR050464">
    <property type="entry name" value="Zeta_carotene_desat/Oxidored"/>
</dbReference>
<feature type="domain" description="Amine oxidase" evidence="2">
    <location>
        <begin position="78"/>
        <end position="523"/>
    </location>
</feature>
<dbReference type="SUPFAM" id="SSF51905">
    <property type="entry name" value="FAD/NAD(P)-binding domain"/>
    <property type="match status" value="1"/>
</dbReference>
<gene>
    <name evidence="3" type="ORF">HC031_31970</name>
</gene>
<keyword evidence="4" id="KW-1185">Reference proteome</keyword>
<dbReference type="InterPro" id="IPR002937">
    <property type="entry name" value="Amino_oxidase"/>
</dbReference>
<feature type="region of interest" description="Disordered" evidence="1">
    <location>
        <begin position="1"/>
        <end position="33"/>
    </location>
</feature>
<name>A0ABX0Y8D9_9ACTN</name>
<dbReference type="Proteomes" id="UP000722989">
    <property type="component" value="Unassembled WGS sequence"/>
</dbReference>
<evidence type="ECO:0000313" key="3">
    <source>
        <dbReference type="EMBL" id="NJC74298.1"/>
    </source>
</evidence>
<comment type="caution">
    <text evidence="3">The sequence shown here is derived from an EMBL/GenBank/DDBJ whole genome shotgun (WGS) entry which is preliminary data.</text>
</comment>